<accession>A0AA43QWT9</accession>
<organism evidence="1 2">
    <name type="scientific">Mycoplasmopsis arginini</name>
    <name type="common">Mycoplasma arginini</name>
    <dbReference type="NCBI Taxonomy" id="2094"/>
    <lineage>
        <taxon>Bacteria</taxon>
        <taxon>Bacillati</taxon>
        <taxon>Mycoplasmatota</taxon>
        <taxon>Mycoplasmoidales</taxon>
        <taxon>Metamycoplasmataceae</taxon>
        <taxon>Mycoplasmopsis</taxon>
    </lineage>
</organism>
<evidence type="ECO:0000313" key="1">
    <source>
        <dbReference type="EMBL" id="MDI3349633.1"/>
    </source>
</evidence>
<proteinExistence type="predicted"/>
<protein>
    <submittedName>
        <fullName evidence="1">Uncharacterized protein</fullName>
    </submittedName>
</protein>
<dbReference type="EMBL" id="JAPFAR010000074">
    <property type="protein sequence ID" value="MDI3349633.1"/>
    <property type="molecule type" value="Genomic_DNA"/>
</dbReference>
<comment type="caution">
    <text evidence="1">The sequence shown here is derived from an EMBL/GenBank/DDBJ whole genome shotgun (WGS) entry which is preliminary data.</text>
</comment>
<name>A0AA43QWT9_MYCAR</name>
<dbReference type="Proteomes" id="UP001162175">
    <property type="component" value="Unassembled WGS sequence"/>
</dbReference>
<evidence type="ECO:0000313" key="2">
    <source>
        <dbReference type="Proteomes" id="UP001162175"/>
    </source>
</evidence>
<gene>
    <name evidence="1" type="ORF">DCBHLPFO_00626</name>
</gene>
<dbReference type="AlphaFoldDB" id="A0AA43QWT9"/>
<sequence length="63" mass="7447">MSHRGTCWENYTYDIIVKEDNSIEYIAYEVGGGYGGKRPRFKKIFQGSPFEFIVKFKENDEEE</sequence>
<reference evidence="1" key="1">
    <citation type="submission" date="2022-11" db="EMBL/GenBank/DDBJ databases">
        <title>Draft genome of Mycoplasma arginini isolated from fly.</title>
        <authorList>
            <person name="Severgnini M."/>
            <person name="Gioia G."/>
            <person name="Cremonesi P."/>
            <person name="Moroni P."/>
            <person name="Addis M.F."/>
            <person name="Castiglioni B."/>
        </authorList>
    </citation>
    <scope>NUCLEOTIDE SEQUENCE</scope>
    <source>
        <strain evidence="1">QMP CG1-1632</strain>
    </source>
</reference>